<dbReference type="HOGENOM" id="CLU_050230_1_0_1"/>
<keyword evidence="6" id="KW-0408">Iron</keyword>
<evidence type="ECO:0000313" key="10">
    <source>
        <dbReference type="EMBL" id="KDQ56716.1"/>
    </source>
</evidence>
<keyword evidence="11" id="KW-1185">Reference proteome</keyword>
<comment type="similarity">
    <text evidence="7">Belongs to the chloroperoxidase family.</text>
</comment>
<organism evidence="10 11">
    <name type="scientific">Jaapia argillacea MUCL 33604</name>
    <dbReference type="NCBI Taxonomy" id="933084"/>
    <lineage>
        <taxon>Eukaryota</taxon>
        <taxon>Fungi</taxon>
        <taxon>Dikarya</taxon>
        <taxon>Basidiomycota</taxon>
        <taxon>Agaricomycotina</taxon>
        <taxon>Agaricomycetes</taxon>
        <taxon>Agaricomycetidae</taxon>
        <taxon>Jaapiales</taxon>
        <taxon>Jaapiaceae</taxon>
        <taxon>Jaapia</taxon>
    </lineage>
</organism>
<keyword evidence="5" id="KW-0560">Oxidoreductase</keyword>
<evidence type="ECO:0000256" key="8">
    <source>
        <dbReference type="SAM" id="Phobius"/>
    </source>
</evidence>
<feature type="domain" description="Heme haloperoxidase family profile" evidence="9">
    <location>
        <begin position="62"/>
        <end position="275"/>
    </location>
</feature>
<dbReference type="GO" id="GO:0046872">
    <property type="term" value="F:metal ion binding"/>
    <property type="evidence" value="ECO:0007669"/>
    <property type="project" value="UniProtKB-KW"/>
</dbReference>
<gene>
    <name evidence="10" type="ORF">JAAARDRAFT_36206</name>
</gene>
<keyword evidence="3" id="KW-0349">Heme</keyword>
<dbReference type="AlphaFoldDB" id="A0A067Q289"/>
<protein>
    <recommendedName>
        <fullName evidence="9">Heme haloperoxidase family profile domain-containing protein</fullName>
    </recommendedName>
</protein>
<evidence type="ECO:0000256" key="3">
    <source>
        <dbReference type="ARBA" id="ARBA00022617"/>
    </source>
</evidence>
<keyword evidence="8" id="KW-0812">Transmembrane</keyword>
<keyword evidence="8" id="KW-1133">Transmembrane helix</keyword>
<dbReference type="InterPro" id="IPR036851">
    <property type="entry name" value="Chloroperoxidase-like_sf"/>
</dbReference>
<keyword evidence="4" id="KW-0479">Metal-binding</keyword>
<proteinExistence type="inferred from homology"/>
<dbReference type="Gene3D" id="1.10.489.10">
    <property type="entry name" value="Chloroperoxidase-like"/>
    <property type="match status" value="1"/>
</dbReference>
<dbReference type="PROSITE" id="PS51405">
    <property type="entry name" value="HEME_HALOPEROXIDASE"/>
    <property type="match status" value="1"/>
</dbReference>
<evidence type="ECO:0000256" key="1">
    <source>
        <dbReference type="ARBA" id="ARBA00001970"/>
    </source>
</evidence>
<dbReference type="STRING" id="933084.A0A067Q289"/>
<dbReference type="Pfam" id="PF01328">
    <property type="entry name" value="Peroxidase_2"/>
    <property type="match status" value="1"/>
</dbReference>
<dbReference type="GO" id="GO:0004601">
    <property type="term" value="F:peroxidase activity"/>
    <property type="evidence" value="ECO:0007669"/>
    <property type="project" value="UniProtKB-KW"/>
</dbReference>
<feature type="transmembrane region" description="Helical" evidence="8">
    <location>
        <begin position="20"/>
        <end position="44"/>
    </location>
</feature>
<dbReference type="InterPro" id="IPR000028">
    <property type="entry name" value="Chloroperoxidase"/>
</dbReference>
<dbReference type="OrthoDB" id="407298at2759"/>
<evidence type="ECO:0000313" key="11">
    <source>
        <dbReference type="Proteomes" id="UP000027265"/>
    </source>
</evidence>
<dbReference type="PANTHER" id="PTHR33577">
    <property type="entry name" value="STERIGMATOCYSTIN BIOSYNTHESIS PEROXIDASE STCC-RELATED"/>
    <property type="match status" value="1"/>
</dbReference>
<evidence type="ECO:0000256" key="5">
    <source>
        <dbReference type="ARBA" id="ARBA00023002"/>
    </source>
</evidence>
<reference evidence="11" key="1">
    <citation type="journal article" date="2014" name="Proc. Natl. Acad. Sci. U.S.A.">
        <title>Extensive sampling of basidiomycete genomes demonstrates inadequacy of the white-rot/brown-rot paradigm for wood decay fungi.</title>
        <authorList>
            <person name="Riley R."/>
            <person name="Salamov A.A."/>
            <person name="Brown D.W."/>
            <person name="Nagy L.G."/>
            <person name="Floudas D."/>
            <person name="Held B.W."/>
            <person name="Levasseur A."/>
            <person name="Lombard V."/>
            <person name="Morin E."/>
            <person name="Otillar R."/>
            <person name="Lindquist E.A."/>
            <person name="Sun H."/>
            <person name="LaButti K.M."/>
            <person name="Schmutz J."/>
            <person name="Jabbour D."/>
            <person name="Luo H."/>
            <person name="Baker S.E."/>
            <person name="Pisabarro A.G."/>
            <person name="Walton J.D."/>
            <person name="Blanchette R.A."/>
            <person name="Henrissat B."/>
            <person name="Martin F."/>
            <person name="Cullen D."/>
            <person name="Hibbett D.S."/>
            <person name="Grigoriev I.V."/>
        </authorList>
    </citation>
    <scope>NUCLEOTIDE SEQUENCE [LARGE SCALE GENOMIC DNA]</scope>
    <source>
        <strain evidence="11">MUCL 33604</strain>
    </source>
</reference>
<keyword evidence="2" id="KW-0575">Peroxidase</keyword>
<dbReference type="SUPFAM" id="SSF47571">
    <property type="entry name" value="Cloroperoxidase"/>
    <property type="match status" value="1"/>
</dbReference>
<evidence type="ECO:0000259" key="9">
    <source>
        <dbReference type="PROSITE" id="PS51405"/>
    </source>
</evidence>
<evidence type="ECO:0000256" key="2">
    <source>
        <dbReference type="ARBA" id="ARBA00022559"/>
    </source>
</evidence>
<name>A0A067Q289_9AGAM</name>
<dbReference type="EMBL" id="KL197721">
    <property type="protein sequence ID" value="KDQ56716.1"/>
    <property type="molecule type" value="Genomic_DNA"/>
</dbReference>
<dbReference type="PANTHER" id="PTHR33577:SF18">
    <property type="entry name" value="HEME HALOPEROXIDASE FAMILY PROFILE DOMAIN-CONTAINING PROTEIN"/>
    <property type="match status" value="1"/>
</dbReference>
<comment type="cofactor">
    <cofactor evidence="1">
        <name>heme b</name>
        <dbReference type="ChEBI" id="CHEBI:60344"/>
    </cofactor>
</comment>
<accession>A0A067Q289</accession>
<dbReference type="InParanoid" id="A0A067Q289"/>
<keyword evidence="8" id="KW-0472">Membrane</keyword>
<evidence type="ECO:0000256" key="6">
    <source>
        <dbReference type="ARBA" id="ARBA00023004"/>
    </source>
</evidence>
<evidence type="ECO:0000256" key="7">
    <source>
        <dbReference type="ARBA" id="ARBA00025795"/>
    </source>
</evidence>
<evidence type="ECO:0000256" key="4">
    <source>
        <dbReference type="ARBA" id="ARBA00022723"/>
    </source>
</evidence>
<dbReference type="Proteomes" id="UP000027265">
    <property type="component" value="Unassembled WGS sequence"/>
</dbReference>
<sequence>MPSLVINATGRLTSSVFSGISTVFLYSGVFTWDFILAVLNLFTFNKKKGKVVPKGCPGEGGVWPAFVPPKKGDSRSACPALNVMANHGILPHDGRNITFRNLSTLVRQTYNFGPSFCFFVPWFSAQLLGRDYWSDTFDLSDLSVHNGIEHDASLVREDTNFQPDQGIPATDLIHELLSHATGKPNKDFPDSPILTAADLSLFSGKRRAEARKRNGQFTLSTFHKMFGSANASTMLIIMGGIVPDLRTWLLEERFPDNWEPRFRQRFGLTMAQFNSTVLRVEAGIHEKHEVGHVMRESGSADSGVFLSEGNGSNGN</sequence>